<proteinExistence type="predicted"/>
<dbReference type="RefSeq" id="WP_310053399.1">
    <property type="nucleotide sequence ID" value="NZ_JAVDVW010000001.1"/>
</dbReference>
<dbReference type="InterPro" id="IPR029462">
    <property type="entry name" value="Rnk_N"/>
</dbReference>
<gene>
    <name evidence="3" type="ORF">J2X04_001555</name>
</gene>
<organism evidence="3 4">
    <name type="scientific">Agrilutibacter niabensis</name>
    <dbReference type="NCBI Taxonomy" id="380628"/>
    <lineage>
        <taxon>Bacteria</taxon>
        <taxon>Pseudomonadati</taxon>
        <taxon>Pseudomonadota</taxon>
        <taxon>Gammaproteobacteria</taxon>
        <taxon>Lysobacterales</taxon>
        <taxon>Lysobacteraceae</taxon>
        <taxon>Agrilutibacter</taxon>
    </lineage>
</organism>
<keyword evidence="4" id="KW-1185">Reference proteome</keyword>
<dbReference type="PANTHER" id="PTHR30437:SF5">
    <property type="entry name" value="REGULATOR OF NUCLEOSIDE DIPHOSPHATE KINASE"/>
    <property type="match status" value="1"/>
</dbReference>
<protein>
    <submittedName>
        <fullName evidence="3">Regulator of nucleoside diphosphate kinase</fullName>
    </submittedName>
</protein>
<dbReference type="Gene3D" id="1.10.286.20">
    <property type="match status" value="1"/>
</dbReference>
<evidence type="ECO:0000259" key="1">
    <source>
        <dbReference type="Pfam" id="PF01272"/>
    </source>
</evidence>
<keyword evidence="3" id="KW-0418">Kinase</keyword>
<dbReference type="InterPro" id="IPR023459">
    <property type="entry name" value="Tscrpt_elong_fac_GreA/B_fam"/>
</dbReference>
<evidence type="ECO:0000313" key="3">
    <source>
        <dbReference type="EMBL" id="MDR7099208.1"/>
    </source>
</evidence>
<dbReference type="GO" id="GO:0016301">
    <property type="term" value="F:kinase activity"/>
    <property type="evidence" value="ECO:0007669"/>
    <property type="project" value="UniProtKB-KW"/>
</dbReference>
<evidence type="ECO:0000259" key="2">
    <source>
        <dbReference type="Pfam" id="PF14760"/>
    </source>
</evidence>
<sequence>MNTRRLNEPISAASTAAASLLISRLDCERIEALLDSPVAQSVDTSALRAELDRADVIEPARVPPDVITMNSTARFAIEGSDEVREVTLVYPRDADGSASRVSILAPVGSALLGLRVGEAIRWPVPGGHLGLRVLSIDYQPEAAGEFHR</sequence>
<dbReference type="SUPFAM" id="SSF54534">
    <property type="entry name" value="FKBP-like"/>
    <property type="match status" value="1"/>
</dbReference>
<dbReference type="Pfam" id="PF01272">
    <property type="entry name" value="GreA_GreB"/>
    <property type="match status" value="1"/>
</dbReference>
<dbReference type="PANTHER" id="PTHR30437">
    <property type="entry name" value="TRANSCRIPTION ELONGATION FACTOR GREA"/>
    <property type="match status" value="1"/>
</dbReference>
<comment type="caution">
    <text evidence="3">The sequence shown here is derived from an EMBL/GenBank/DDBJ whole genome shotgun (WGS) entry which is preliminary data.</text>
</comment>
<reference evidence="3 4" key="1">
    <citation type="submission" date="2023-07" db="EMBL/GenBank/DDBJ databases">
        <title>Sorghum-associated microbial communities from plants grown in Nebraska, USA.</title>
        <authorList>
            <person name="Schachtman D."/>
        </authorList>
    </citation>
    <scope>NUCLEOTIDE SEQUENCE [LARGE SCALE GENOMIC DNA]</scope>
    <source>
        <strain evidence="3 4">BE187</strain>
    </source>
</reference>
<dbReference type="Gene3D" id="3.10.50.30">
    <property type="entry name" value="Transcription elongation factor, GreA/GreB, C-terminal domain"/>
    <property type="match status" value="1"/>
</dbReference>
<keyword evidence="3" id="KW-0808">Transferase</keyword>
<dbReference type="Pfam" id="PF14760">
    <property type="entry name" value="Rnk_N"/>
    <property type="match status" value="1"/>
</dbReference>
<accession>A0ABU1VQ17</accession>
<dbReference type="NCBIfam" id="NF004396">
    <property type="entry name" value="PRK05753.1"/>
    <property type="match status" value="1"/>
</dbReference>
<dbReference type="EMBL" id="JAVDVW010000001">
    <property type="protein sequence ID" value="MDR7099208.1"/>
    <property type="molecule type" value="Genomic_DNA"/>
</dbReference>
<dbReference type="Proteomes" id="UP001267878">
    <property type="component" value="Unassembled WGS sequence"/>
</dbReference>
<feature type="domain" description="Transcription elongation factor GreA/GreB C-terminal" evidence="1">
    <location>
        <begin position="63"/>
        <end position="138"/>
    </location>
</feature>
<dbReference type="InterPro" id="IPR036953">
    <property type="entry name" value="GreA/GreB_C_sf"/>
</dbReference>
<name>A0ABU1VQ17_9GAMM</name>
<evidence type="ECO:0000313" key="4">
    <source>
        <dbReference type="Proteomes" id="UP001267878"/>
    </source>
</evidence>
<feature type="domain" description="Regulator of nucleoside diphosphate kinase N-terminal" evidence="2">
    <location>
        <begin position="20"/>
        <end position="56"/>
    </location>
</feature>
<dbReference type="InterPro" id="IPR001437">
    <property type="entry name" value="Tscrpt_elong_fac_GreA/B_C"/>
</dbReference>